<protein>
    <recommendedName>
        <fullName evidence="7">DDB1- and CUL4-associated factor 11</fullName>
    </recommendedName>
</protein>
<feature type="region of interest" description="Disordered" evidence="4">
    <location>
        <begin position="487"/>
        <end position="511"/>
    </location>
</feature>
<gene>
    <name evidence="5" type="ORF">SNE40_017832</name>
</gene>
<feature type="repeat" description="WD" evidence="3">
    <location>
        <begin position="448"/>
        <end position="489"/>
    </location>
</feature>
<dbReference type="GO" id="GO:0043161">
    <property type="term" value="P:proteasome-mediated ubiquitin-dependent protein catabolic process"/>
    <property type="evidence" value="ECO:0007669"/>
    <property type="project" value="TreeGrafter"/>
</dbReference>
<evidence type="ECO:0000313" key="6">
    <source>
        <dbReference type="Proteomes" id="UP001347796"/>
    </source>
</evidence>
<dbReference type="SMART" id="SM00320">
    <property type="entry name" value="WD40"/>
    <property type="match status" value="7"/>
</dbReference>
<evidence type="ECO:0000256" key="1">
    <source>
        <dbReference type="ARBA" id="ARBA00022574"/>
    </source>
</evidence>
<evidence type="ECO:0000313" key="5">
    <source>
        <dbReference type="EMBL" id="KAK6174586.1"/>
    </source>
</evidence>
<dbReference type="SUPFAM" id="SSF50978">
    <property type="entry name" value="WD40 repeat-like"/>
    <property type="match status" value="1"/>
</dbReference>
<comment type="caution">
    <text evidence="5">The sequence shown here is derived from an EMBL/GenBank/DDBJ whole genome shotgun (WGS) entry which is preliminary data.</text>
</comment>
<name>A0AAN8JB59_PATCE</name>
<dbReference type="PROSITE" id="PS50082">
    <property type="entry name" value="WD_REPEATS_2"/>
    <property type="match status" value="3"/>
</dbReference>
<dbReference type="PROSITE" id="PS50294">
    <property type="entry name" value="WD_REPEATS_REGION"/>
    <property type="match status" value="3"/>
</dbReference>
<dbReference type="InterPro" id="IPR015943">
    <property type="entry name" value="WD40/YVTN_repeat-like_dom_sf"/>
</dbReference>
<sequence length="541" mass="61170">MGLRNSRRRMSDSEPMDEESDLPSIIAYLIRSGQVRISSSDEALSEEDSGSEGEQPGTRDPTTGELTTDLSSLKSNFVLQDVKVKSGRFHPRTDERYNTKSLTELIQKREIGLSRHQKFTQGDLCVINSKFLPNRVRTVATYSQKAFCGTYSQDGNIFLSASQDQNIRVYKTDRSFKLLKTIRARDVGWSVLDTAFSPDGNYIIYSSWSDCIHLCNIYGDHEVHEALNLTPGEHSFCIFSLTFSSDNSEILCGANDGCLYVYDRESNQRTLRIESHDDDVNAVSFADDSSQILFSGADDGLCKVWDRRTLREDHPIAVGTFAGHTDGITYIDSKRDARYLLSNSKDQTIKLWDVRAFANEDTIRATKRAVSAQKWDYRWQQVPRRARKKRLLGDTSVMTYKGHCVLHTLIRCHFSPAFSTGQRYVYTGCATGSVIIYDLLTGAIVKKLDNHAACVRDVSWHPYYNKLVSTSWDGSLGLWEHRSSAAEEADSESEIPCQCDEDEESDIPERTRPSVLRGRRFGAMAKKVVVENSDLFKGLYD</sequence>
<feature type="region of interest" description="Disordered" evidence="4">
    <location>
        <begin position="38"/>
        <end position="68"/>
    </location>
</feature>
<feature type="repeat" description="WD" evidence="3">
    <location>
        <begin position="273"/>
        <end position="306"/>
    </location>
</feature>
<dbReference type="PRINTS" id="PR00320">
    <property type="entry name" value="GPROTEINBRPT"/>
</dbReference>
<evidence type="ECO:0008006" key="7">
    <source>
        <dbReference type="Google" id="ProtNLM"/>
    </source>
</evidence>
<dbReference type="CDD" id="cd00200">
    <property type="entry name" value="WD40"/>
    <property type="match status" value="1"/>
</dbReference>
<dbReference type="Pfam" id="PF00400">
    <property type="entry name" value="WD40"/>
    <property type="match status" value="5"/>
</dbReference>
<dbReference type="InterPro" id="IPR036322">
    <property type="entry name" value="WD40_repeat_dom_sf"/>
</dbReference>
<evidence type="ECO:0000256" key="3">
    <source>
        <dbReference type="PROSITE-ProRule" id="PRU00221"/>
    </source>
</evidence>
<keyword evidence="6" id="KW-1185">Reference proteome</keyword>
<dbReference type="InterPro" id="IPR001680">
    <property type="entry name" value="WD40_rpt"/>
</dbReference>
<organism evidence="5 6">
    <name type="scientific">Patella caerulea</name>
    <name type="common">Rayed Mediterranean limpet</name>
    <dbReference type="NCBI Taxonomy" id="87958"/>
    <lineage>
        <taxon>Eukaryota</taxon>
        <taxon>Metazoa</taxon>
        <taxon>Spiralia</taxon>
        <taxon>Lophotrochozoa</taxon>
        <taxon>Mollusca</taxon>
        <taxon>Gastropoda</taxon>
        <taxon>Patellogastropoda</taxon>
        <taxon>Patelloidea</taxon>
        <taxon>Patellidae</taxon>
        <taxon>Patella</taxon>
    </lineage>
</organism>
<dbReference type="PANTHER" id="PTHR19847">
    <property type="entry name" value="DDB1- AND CUL4-ASSOCIATED FACTOR 11"/>
    <property type="match status" value="1"/>
</dbReference>
<evidence type="ECO:0000256" key="2">
    <source>
        <dbReference type="ARBA" id="ARBA00022737"/>
    </source>
</evidence>
<reference evidence="5 6" key="1">
    <citation type="submission" date="2024-01" db="EMBL/GenBank/DDBJ databases">
        <title>The genome of the rayed Mediterranean limpet Patella caerulea (Linnaeus, 1758).</title>
        <authorList>
            <person name="Anh-Thu Weber A."/>
            <person name="Halstead-Nussloch G."/>
        </authorList>
    </citation>
    <scope>NUCLEOTIDE SEQUENCE [LARGE SCALE GENOMIC DNA]</scope>
    <source>
        <strain evidence="5">AATW-2023a</strain>
        <tissue evidence="5">Whole specimen</tissue>
    </source>
</reference>
<dbReference type="InterPro" id="IPR020472">
    <property type="entry name" value="WD40_PAC1"/>
</dbReference>
<dbReference type="PANTHER" id="PTHR19847:SF7">
    <property type="entry name" value="DDB1- AND CUL4-ASSOCIATED FACTOR 11"/>
    <property type="match status" value="1"/>
</dbReference>
<dbReference type="Proteomes" id="UP001347796">
    <property type="component" value="Unassembled WGS sequence"/>
</dbReference>
<dbReference type="InterPro" id="IPR051859">
    <property type="entry name" value="DCAF"/>
</dbReference>
<feature type="compositionally biased region" description="Acidic residues" evidence="4">
    <location>
        <begin position="487"/>
        <end position="506"/>
    </location>
</feature>
<dbReference type="GO" id="GO:0080008">
    <property type="term" value="C:Cul4-RING E3 ubiquitin ligase complex"/>
    <property type="evidence" value="ECO:0007669"/>
    <property type="project" value="TreeGrafter"/>
</dbReference>
<keyword evidence="1 3" id="KW-0853">WD repeat</keyword>
<dbReference type="EMBL" id="JAZGQO010000011">
    <property type="protein sequence ID" value="KAK6174586.1"/>
    <property type="molecule type" value="Genomic_DNA"/>
</dbReference>
<evidence type="ECO:0000256" key="4">
    <source>
        <dbReference type="SAM" id="MobiDB-lite"/>
    </source>
</evidence>
<feature type="repeat" description="WD" evidence="3">
    <location>
        <begin position="321"/>
        <end position="362"/>
    </location>
</feature>
<dbReference type="FunFam" id="2.130.10.10:FF:000492">
    <property type="entry name" value="LEC14B homolog isoform X2"/>
    <property type="match status" value="1"/>
</dbReference>
<dbReference type="Gene3D" id="2.130.10.10">
    <property type="entry name" value="YVTN repeat-like/Quinoprotein amine dehydrogenase"/>
    <property type="match status" value="2"/>
</dbReference>
<proteinExistence type="predicted"/>
<keyword evidence="2" id="KW-0677">Repeat</keyword>
<dbReference type="AlphaFoldDB" id="A0AAN8JB59"/>
<feature type="region of interest" description="Disordered" evidence="4">
    <location>
        <begin position="1"/>
        <end position="21"/>
    </location>
</feature>
<accession>A0AAN8JB59</accession>